<keyword evidence="2" id="KW-1185">Reference proteome</keyword>
<evidence type="ECO:0000313" key="2">
    <source>
        <dbReference type="Proteomes" id="UP001500630"/>
    </source>
</evidence>
<proteinExistence type="predicted"/>
<dbReference type="EMBL" id="BAABDQ010000061">
    <property type="protein sequence ID" value="GAA3620247.1"/>
    <property type="molecule type" value="Genomic_DNA"/>
</dbReference>
<accession>A0ABP6ZYF9</accession>
<dbReference type="Proteomes" id="UP001500630">
    <property type="component" value="Unassembled WGS sequence"/>
</dbReference>
<sequence length="62" mass="6053">MTTIATQNACHADPNAGNQPDPLLGWAAGGLQAVDGVGYDSVQVGAAPVPYGPAAGEFSVVG</sequence>
<name>A0ABP6ZYF9_9ACTN</name>
<organism evidence="1 2">
    <name type="scientific">Nonomuraea rosea</name>
    <dbReference type="NCBI Taxonomy" id="638574"/>
    <lineage>
        <taxon>Bacteria</taxon>
        <taxon>Bacillati</taxon>
        <taxon>Actinomycetota</taxon>
        <taxon>Actinomycetes</taxon>
        <taxon>Streptosporangiales</taxon>
        <taxon>Streptosporangiaceae</taxon>
        <taxon>Nonomuraea</taxon>
    </lineage>
</organism>
<protein>
    <submittedName>
        <fullName evidence="1">Uncharacterized protein</fullName>
    </submittedName>
</protein>
<reference evidence="2" key="1">
    <citation type="journal article" date="2019" name="Int. J. Syst. Evol. Microbiol.">
        <title>The Global Catalogue of Microorganisms (GCM) 10K type strain sequencing project: providing services to taxonomists for standard genome sequencing and annotation.</title>
        <authorList>
            <consortium name="The Broad Institute Genomics Platform"/>
            <consortium name="The Broad Institute Genome Sequencing Center for Infectious Disease"/>
            <person name="Wu L."/>
            <person name="Ma J."/>
        </authorList>
    </citation>
    <scope>NUCLEOTIDE SEQUENCE [LARGE SCALE GENOMIC DNA]</scope>
    <source>
        <strain evidence="2">JCM 17326</strain>
    </source>
</reference>
<gene>
    <name evidence="1" type="ORF">GCM10022419_127360</name>
</gene>
<evidence type="ECO:0000313" key="1">
    <source>
        <dbReference type="EMBL" id="GAA3620247.1"/>
    </source>
</evidence>
<comment type="caution">
    <text evidence="1">The sequence shown here is derived from an EMBL/GenBank/DDBJ whole genome shotgun (WGS) entry which is preliminary data.</text>
</comment>